<dbReference type="VEuPathDB" id="FungiDB:BDEG_21581"/>
<evidence type="ECO:0000256" key="5">
    <source>
        <dbReference type="ARBA" id="ARBA00023136"/>
    </source>
</evidence>
<dbReference type="PANTHER" id="PTHR12385:SF14">
    <property type="entry name" value="CHOLINE TRANSPORTER-LIKE 2"/>
    <property type="match status" value="1"/>
</dbReference>
<feature type="transmembrane region" description="Helical" evidence="7">
    <location>
        <begin position="572"/>
        <end position="595"/>
    </location>
</feature>
<evidence type="ECO:0000256" key="3">
    <source>
        <dbReference type="ARBA" id="ARBA00022692"/>
    </source>
</evidence>
<evidence type="ECO:0000256" key="4">
    <source>
        <dbReference type="ARBA" id="ARBA00022989"/>
    </source>
</evidence>
<dbReference type="GO" id="GO:0022857">
    <property type="term" value="F:transmembrane transporter activity"/>
    <property type="evidence" value="ECO:0007669"/>
    <property type="project" value="UniProtKB-UniRule"/>
</dbReference>
<organism evidence="8 9">
    <name type="scientific">Batrachochytrium dendrobatidis (strain JEL423)</name>
    <dbReference type="NCBI Taxonomy" id="403673"/>
    <lineage>
        <taxon>Eukaryota</taxon>
        <taxon>Fungi</taxon>
        <taxon>Fungi incertae sedis</taxon>
        <taxon>Chytridiomycota</taxon>
        <taxon>Chytridiomycota incertae sedis</taxon>
        <taxon>Chytridiomycetes</taxon>
        <taxon>Rhizophydiales</taxon>
        <taxon>Rhizophydiales incertae sedis</taxon>
        <taxon>Batrachochytrium</taxon>
    </lineage>
</organism>
<comment type="subcellular location">
    <subcellularLocation>
        <location evidence="7">Cell membrane</location>
        <topology evidence="7">Multi-pass membrane protein</topology>
    </subcellularLocation>
    <subcellularLocation>
        <location evidence="1">Membrane</location>
        <topology evidence="1">Multi-pass membrane protein</topology>
    </subcellularLocation>
</comment>
<dbReference type="AlphaFoldDB" id="A0A177WD15"/>
<feature type="transmembrane region" description="Helical" evidence="7">
    <location>
        <begin position="229"/>
        <end position="253"/>
    </location>
</feature>
<protein>
    <recommendedName>
        <fullName evidence="7">Protein PNS1</fullName>
    </recommendedName>
</protein>
<feature type="transmembrane region" description="Helical" evidence="7">
    <location>
        <begin position="333"/>
        <end position="361"/>
    </location>
</feature>
<dbReference type="GO" id="GO:0005886">
    <property type="term" value="C:plasma membrane"/>
    <property type="evidence" value="ECO:0007669"/>
    <property type="project" value="UniProtKB-SubCell"/>
</dbReference>
<keyword evidence="3 7" id="KW-0812">Transmembrane</keyword>
<evidence type="ECO:0000313" key="8">
    <source>
        <dbReference type="EMBL" id="OAJ37574.1"/>
    </source>
</evidence>
<dbReference type="STRING" id="403673.A0A177WD15"/>
<reference evidence="8 9" key="2">
    <citation type="submission" date="2016-05" db="EMBL/GenBank/DDBJ databases">
        <title>Lineage-specific infection strategies underlie the spectrum of fungal disease in amphibians.</title>
        <authorList>
            <person name="Cuomo C.A."/>
            <person name="Farrer R.A."/>
            <person name="James T."/>
            <person name="Longcore J."/>
            <person name="Birren B."/>
        </authorList>
    </citation>
    <scope>NUCLEOTIDE SEQUENCE [LARGE SCALE GENOMIC DNA]</scope>
    <source>
        <strain evidence="8 9">JEL423</strain>
    </source>
</reference>
<feature type="transmembrane region" description="Helical" evidence="7">
    <location>
        <begin position="394"/>
        <end position="418"/>
    </location>
</feature>
<proteinExistence type="inferred from homology"/>
<keyword evidence="6" id="KW-0325">Glycoprotein</keyword>
<comment type="similarity">
    <text evidence="2 7">Belongs to the CTL (choline transporter-like) family.</text>
</comment>
<evidence type="ECO:0000313" key="9">
    <source>
        <dbReference type="Proteomes" id="UP000077115"/>
    </source>
</evidence>
<feature type="transmembrane region" description="Helical" evidence="7">
    <location>
        <begin position="292"/>
        <end position="312"/>
    </location>
</feature>
<sequence>MGRSNKDRVSPEGAAGLQPRIVTKRKCRDIIFLILFILYWIGMAFVAQSAISSGDPRRLLTPTDYLGEFCGMNNTVLNASLSDLSTKPYLYYLNPVELNYAVCIASCPNITIATVTPSTGICIYSATPSILNYTSYMSDQTCSSYIYKSTPVLGRCVPIEPIPSVYVNQTFTAGNATISTNAILTAGRSYAVQAVTDLWSTWPVIATFIAIALVLCFLWLIFMQWMAGIFVWTVILLSNVIMIGVSVWLYYYWQGRLKDYNNSGSSSSNSTTSYSIGGQILSAKNEVVASEVIFIVCAVVAGLLLLITIAIFKRVRIAIQIIKESSRALLTMPLIVLFPMWIYSGLILLVVYFIGVMLYLLTPSGPVRISAFGLTITDPNISNQMIWYHLGGCIWFFTFLSGINQITLAGAIAQWYWTLNKKELQHLPVLHSFYRVCRYHLGSVALGSFLLTLIEMVRIVLWYIQRQAQKTHNQTIQYIVACLQCCMKCVEMLMKFINKNAYIYIAIKGKAFFKSAAEASSLLLRNALRLVAVDFVADFILIISKLGVTTLCGFLCYLWFSYQAAQYTNVKFPFITVMVVVVEAYMVATAFFSIYHMAIDTIFLSFLEDCETNDGSPEKPYYMSDTLKRIVGKTDQKVEVEQRPKKTTHVTGF</sequence>
<gene>
    <name evidence="8" type="ORF">BDEG_21581</name>
</gene>
<comment type="function">
    <text evidence="7">Probably involved in transport through the plasma membrane.</text>
</comment>
<dbReference type="Pfam" id="PF04515">
    <property type="entry name" value="Choline_transpo"/>
    <property type="match status" value="1"/>
</dbReference>
<accession>A0A177WD15</accession>
<keyword evidence="5 7" id="KW-0472">Membrane</keyword>
<feature type="transmembrane region" description="Helical" evidence="7">
    <location>
        <begin position="30"/>
        <end position="51"/>
    </location>
</feature>
<evidence type="ECO:0000256" key="2">
    <source>
        <dbReference type="ARBA" id="ARBA00007168"/>
    </source>
</evidence>
<evidence type="ECO:0000256" key="6">
    <source>
        <dbReference type="ARBA" id="ARBA00023180"/>
    </source>
</evidence>
<reference evidence="8 9" key="1">
    <citation type="submission" date="2006-10" db="EMBL/GenBank/DDBJ databases">
        <title>The Genome Sequence of Batrachochytrium dendrobatidis JEL423.</title>
        <authorList>
            <consortium name="The Broad Institute Genome Sequencing Platform"/>
            <person name="Birren B."/>
            <person name="Lander E."/>
            <person name="Galagan J."/>
            <person name="Cuomo C."/>
            <person name="Devon K."/>
            <person name="Jaffe D."/>
            <person name="Butler J."/>
            <person name="Alvarez P."/>
            <person name="Gnerre S."/>
            <person name="Grabherr M."/>
            <person name="Kleber M."/>
            <person name="Mauceli E."/>
            <person name="Brockman W."/>
            <person name="Young S."/>
            <person name="LaButti K."/>
            <person name="Sykes S."/>
            <person name="DeCaprio D."/>
            <person name="Crawford M."/>
            <person name="Koehrsen M."/>
            <person name="Engels R."/>
            <person name="Montgomery P."/>
            <person name="Pearson M."/>
            <person name="Howarth C."/>
            <person name="Larson L."/>
            <person name="White J."/>
            <person name="O'Leary S."/>
            <person name="Kodira C."/>
            <person name="Zeng Q."/>
            <person name="Yandava C."/>
            <person name="Alvarado L."/>
            <person name="Longcore J."/>
            <person name="James T."/>
        </authorList>
    </citation>
    <scope>NUCLEOTIDE SEQUENCE [LARGE SCALE GENOMIC DNA]</scope>
    <source>
        <strain evidence="8 9">JEL423</strain>
    </source>
</reference>
<dbReference type="PANTHER" id="PTHR12385">
    <property type="entry name" value="CHOLINE TRANSPORTER-LIKE (SLC FAMILY 44)"/>
    <property type="match status" value="1"/>
</dbReference>
<name>A0A177WD15_BATDL</name>
<keyword evidence="4 7" id="KW-1133">Transmembrane helix</keyword>
<feature type="transmembrane region" description="Helical" evidence="7">
    <location>
        <begin position="439"/>
        <end position="464"/>
    </location>
</feature>
<evidence type="ECO:0000256" key="1">
    <source>
        <dbReference type="ARBA" id="ARBA00004141"/>
    </source>
</evidence>
<dbReference type="eggNOG" id="KOG1362">
    <property type="taxonomic scope" value="Eukaryota"/>
</dbReference>
<dbReference type="InterPro" id="IPR007603">
    <property type="entry name" value="Choline_transptr-like"/>
</dbReference>
<feature type="transmembrane region" description="Helical" evidence="7">
    <location>
        <begin position="202"/>
        <end position="222"/>
    </location>
</feature>
<feature type="transmembrane region" description="Helical" evidence="7">
    <location>
        <begin position="535"/>
        <end position="560"/>
    </location>
</feature>
<dbReference type="EMBL" id="DS022300">
    <property type="protein sequence ID" value="OAJ37574.1"/>
    <property type="molecule type" value="Genomic_DNA"/>
</dbReference>
<evidence type="ECO:0000256" key="7">
    <source>
        <dbReference type="RuleBase" id="RU368066"/>
    </source>
</evidence>
<dbReference type="Proteomes" id="UP000077115">
    <property type="component" value="Unassembled WGS sequence"/>
</dbReference>
<dbReference type="OrthoDB" id="420519at2759"/>